<feature type="compositionally biased region" description="Basic and acidic residues" evidence="1">
    <location>
        <begin position="28"/>
        <end position="41"/>
    </location>
</feature>
<dbReference type="PANTHER" id="PTHR37012:SF2">
    <property type="entry name" value="BZIP DOMAIN-CONTAINING PROTEIN-RELATED"/>
    <property type="match status" value="1"/>
</dbReference>
<gene>
    <name evidence="2" type="ORF">PENARI_c005G00097</name>
</gene>
<feature type="region of interest" description="Disordered" evidence="1">
    <location>
        <begin position="142"/>
        <end position="189"/>
    </location>
</feature>
<sequence length="286" mass="32075">MSPKEEPSLKRRESRSGSRKVSSLSAEQLERKRANDREAQRSIRQRTKNNIEQLEAQVSRLQSQIEDMRFRTERYDEVMQLNATLEDEVSRLKRQIASFTGRPEFAGSSEQVARLRSGWPLEEVPNNASPIIPTTGLLLSPHFSEASHPRTSSALSSSSRASHPHDWQRPYPSTRSPSLEESSEDFPNRLDPYVIEGQVHQGARILPPSIPNSAPQMGFSAASAPPQVESSFALFPYSNRSLSMSNATPVSQPAPSQDYQIEAPPYSQSIQSQRDLTFPYPWGPQS</sequence>
<feature type="compositionally biased region" description="Low complexity" evidence="1">
    <location>
        <begin position="149"/>
        <end position="161"/>
    </location>
</feature>
<dbReference type="PANTHER" id="PTHR37012">
    <property type="entry name" value="B-ZIP TRANSCRIPTION FACTOR (EUROFUNG)-RELATED"/>
    <property type="match status" value="1"/>
</dbReference>
<feature type="compositionally biased region" description="Polar residues" evidence="1">
    <location>
        <begin position="171"/>
        <end position="180"/>
    </location>
</feature>
<evidence type="ECO:0000313" key="2">
    <source>
        <dbReference type="EMBL" id="OGE54803.1"/>
    </source>
</evidence>
<dbReference type="SUPFAM" id="SSF57959">
    <property type="entry name" value="Leucine zipper domain"/>
    <property type="match status" value="1"/>
</dbReference>
<dbReference type="CDD" id="cd14688">
    <property type="entry name" value="bZIP_YAP"/>
    <property type="match status" value="1"/>
</dbReference>
<organism evidence="2 3">
    <name type="scientific">Penicillium arizonense</name>
    <dbReference type="NCBI Taxonomy" id="1835702"/>
    <lineage>
        <taxon>Eukaryota</taxon>
        <taxon>Fungi</taxon>
        <taxon>Dikarya</taxon>
        <taxon>Ascomycota</taxon>
        <taxon>Pezizomycotina</taxon>
        <taxon>Eurotiomycetes</taxon>
        <taxon>Eurotiomycetidae</taxon>
        <taxon>Eurotiales</taxon>
        <taxon>Aspergillaceae</taxon>
        <taxon>Penicillium</taxon>
    </lineage>
</organism>
<evidence type="ECO:0008006" key="4">
    <source>
        <dbReference type="Google" id="ProtNLM"/>
    </source>
</evidence>
<keyword evidence="3" id="KW-1185">Reference proteome</keyword>
<dbReference type="Gene3D" id="1.20.5.170">
    <property type="match status" value="1"/>
</dbReference>
<reference evidence="2 3" key="1">
    <citation type="journal article" date="2016" name="Sci. Rep.">
        <title>Penicillium arizonense, a new, genome sequenced fungal species, reveals a high chemical diversity in secreted metabolites.</title>
        <authorList>
            <person name="Grijseels S."/>
            <person name="Nielsen J.C."/>
            <person name="Randelovic M."/>
            <person name="Nielsen J."/>
            <person name="Nielsen K.F."/>
            <person name="Workman M."/>
            <person name="Frisvad J.C."/>
        </authorList>
    </citation>
    <scope>NUCLEOTIDE SEQUENCE [LARGE SCALE GENOMIC DNA]</scope>
    <source>
        <strain evidence="2 3">CBS 141311</strain>
    </source>
</reference>
<dbReference type="GO" id="GO:0003700">
    <property type="term" value="F:DNA-binding transcription factor activity"/>
    <property type="evidence" value="ECO:0007669"/>
    <property type="project" value="InterPro"/>
</dbReference>
<proteinExistence type="predicted"/>
<name>A0A1F5LNK7_PENAI</name>
<dbReference type="OrthoDB" id="3535998at2759"/>
<feature type="region of interest" description="Disordered" evidence="1">
    <location>
        <begin position="243"/>
        <end position="286"/>
    </location>
</feature>
<dbReference type="AlphaFoldDB" id="A0A1F5LNK7"/>
<dbReference type="EMBL" id="LXJU01000005">
    <property type="protein sequence ID" value="OGE54803.1"/>
    <property type="molecule type" value="Genomic_DNA"/>
</dbReference>
<dbReference type="InterPro" id="IPR046347">
    <property type="entry name" value="bZIP_sf"/>
</dbReference>
<feature type="compositionally biased region" description="Polar residues" evidence="1">
    <location>
        <begin position="266"/>
        <end position="275"/>
    </location>
</feature>
<evidence type="ECO:0000256" key="1">
    <source>
        <dbReference type="SAM" id="MobiDB-lite"/>
    </source>
</evidence>
<feature type="region of interest" description="Disordered" evidence="1">
    <location>
        <begin position="1"/>
        <end position="50"/>
    </location>
</feature>
<dbReference type="Proteomes" id="UP000177622">
    <property type="component" value="Unassembled WGS sequence"/>
</dbReference>
<feature type="compositionally biased region" description="Basic and acidic residues" evidence="1">
    <location>
        <begin position="1"/>
        <end position="16"/>
    </location>
</feature>
<dbReference type="RefSeq" id="XP_022490234.1">
    <property type="nucleotide sequence ID" value="XM_022629523.1"/>
</dbReference>
<protein>
    <recommendedName>
        <fullName evidence="4">BZIP domain-containing protein</fullName>
    </recommendedName>
</protein>
<comment type="caution">
    <text evidence="2">The sequence shown here is derived from an EMBL/GenBank/DDBJ whole genome shotgun (WGS) entry which is preliminary data.</text>
</comment>
<evidence type="ECO:0000313" key="3">
    <source>
        <dbReference type="Proteomes" id="UP000177622"/>
    </source>
</evidence>
<accession>A0A1F5LNK7</accession>
<dbReference type="GeneID" id="34574257"/>
<feature type="compositionally biased region" description="Polar residues" evidence="1">
    <location>
        <begin position="243"/>
        <end position="259"/>
    </location>
</feature>